<proteinExistence type="predicted"/>
<dbReference type="PaxDb" id="39947-A0A0P0WHB2"/>
<dbReference type="InParanoid" id="A0A0P0WHB2"/>
<dbReference type="EMBL" id="AP014961">
    <property type="protein sequence ID" value="BAS92005.1"/>
    <property type="molecule type" value="Genomic_DNA"/>
</dbReference>
<sequence>MLSVGILLGLQFIFGGYGFLFSVWMWLLLDDFVALLCGALELYASSTTTSFSSSSGCFFIIASASKADNSSIFFMASASRNLNSSFSWVRLCSAFSLSSNRSFSCEFSYVASCTDLLASATAASV</sequence>
<reference evidence="2 3" key="3">
    <citation type="journal article" date="2013" name="Rice">
        <title>Improvement of the Oryza sativa Nipponbare reference genome using next generation sequence and optical map data.</title>
        <authorList>
            <person name="Kawahara Y."/>
            <person name="de la Bastide M."/>
            <person name="Hamilton J.P."/>
            <person name="Kanamori H."/>
            <person name="McCombie W.R."/>
            <person name="Ouyang S."/>
            <person name="Schwartz D.C."/>
            <person name="Tanaka T."/>
            <person name="Wu J."/>
            <person name="Zhou S."/>
            <person name="Childs K.L."/>
            <person name="Davidson R.M."/>
            <person name="Lin H."/>
            <person name="Quesada-Ocampo L."/>
            <person name="Vaillancourt B."/>
            <person name="Sakai H."/>
            <person name="Lee S.S."/>
            <person name="Kim J."/>
            <person name="Numa H."/>
            <person name="Itoh T."/>
            <person name="Buell C.R."/>
            <person name="Matsumoto T."/>
        </authorList>
    </citation>
    <scope>NUCLEOTIDE SEQUENCE [LARGE SCALE GENOMIC DNA]</scope>
    <source>
        <strain evidence="3">cv. Nipponbare</strain>
    </source>
</reference>
<reference evidence="3" key="1">
    <citation type="journal article" date="2005" name="Nature">
        <title>The map-based sequence of the rice genome.</title>
        <authorList>
            <consortium name="International rice genome sequencing project (IRGSP)"/>
            <person name="Matsumoto T."/>
            <person name="Wu J."/>
            <person name="Kanamori H."/>
            <person name="Katayose Y."/>
            <person name="Fujisawa M."/>
            <person name="Namiki N."/>
            <person name="Mizuno H."/>
            <person name="Yamamoto K."/>
            <person name="Antonio B.A."/>
            <person name="Baba T."/>
            <person name="Sakata K."/>
            <person name="Nagamura Y."/>
            <person name="Aoki H."/>
            <person name="Arikawa K."/>
            <person name="Arita K."/>
            <person name="Bito T."/>
            <person name="Chiden Y."/>
            <person name="Fujitsuka N."/>
            <person name="Fukunaka R."/>
            <person name="Hamada M."/>
            <person name="Harada C."/>
            <person name="Hayashi A."/>
            <person name="Hijishita S."/>
            <person name="Honda M."/>
            <person name="Hosokawa S."/>
            <person name="Ichikawa Y."/>
            <person name="Idonuma A."/>
            <person name="Iijima M."/>
            <person name="Ikeda M."/>
            <person name="Ikeno M."/>
            <person name="Ito K."/>
            <person name="Ito S."/>
            <person name="Ito T."/>
            <person name="Ito Y."/>
            <person name="Ito Y."/>
            <person name="Iwabuchi A."/>
            <person name="Kamiya K."/>
            <person name="Karasawa W."/>
            <person name="Kurita K."/>
            <person name="Katagiri S."/>
            <person name="Kikuta A."/>
            <person name="Kobayashi H."/>
            <person name="Kobayashi N."/>
            <person name="Machita K."/>
            <person name="Maehara T."/>
            <person name="Masukawa M."/>
            <person name="Mizubayashi T."/>
            <person name="Mukai Y."/>
            <person name="Nagasaki H."/>
            <person name="Nagata Y."/>
            <person name="Naito S."/>
            <person name="Nakashima M."/>
            <person name="Nakama Y."/>
            <person name="Nakamichi Y."/>
            <person name="Nakamura M."/>
            <person name="Meguro A."/>
            <person name="Negishi M."/>
            <person name="Ohta I."/>
            <person name="Ohta T."/>
            <person name="Okamoto M."/>
            <person name="Ono N."/>
            <person name="Saji S."/>
            <person name="Sakaguchi M."/>
            <person name="Sakai K."/>
            <person name="Shibata M."/>
            <person name="Shimokawa T."/>
            <person name="Song J."/>
            <person name="Takazaki Y."/>
            <person name="Terasawa K."/>
            <person name="Tsugane M."/>
            <person name="Tsuji K."/>
            <person name="Ueda S."/>
            <person name="Waki K."/>
            <person name="Yamagata H."/>
            <person name="Yamamoto M."/>
            <person name="Yamamoto S."/>
            <person name="Yamane H."/>
            <person name="Yoshiki S."/>
            <person name="Yoshihara R."/>
            <person name="Yukawa K."/>
            <person name="Zhong H."/>
            <person name="Yano M."/>
            <person name="Yuan Q."/>
            <person name="Ouyang S."/>
            <person name="Liu J."/>
            <person name="Jones K.M."/>
            <person name="Gansberger K."/>
            <person name="Moffat K."/>
            <person name="Hill J."/>
            <person name="Bera J."/>
            <person name="Fadrosh D."/>
            <person name="Jin S."/>
            <person name="Johri S."/>
            <person name="Kim M."/>
            <person name="Overton L."/>
            <person name="Reardon M."/>
            <person name="Tsitrin T."/>
            <person name="Vuong H."/>
            <person name="Weaver B."/>
            <person name="Ciecko A."/>
            <person name="Tallon L."/>
            <person name="Jackson J."/>
            <person name="Pai G."/>
            <person name="Aken S.V."/>
            <person name="Utterback T."/>
            <person name="Reidmuller S."/>
            <person name="Feldblyum T."/>
            <person name="Hsiao J."/>
            <person name="Zismann V."/>
            <person name="Iobst S."/>
            <person name="de Vazeille A.R."/>
            <person name="Buell C.R."/>
            <person name="Ying K."/>
            <person name="Li Y."/>
            <person name="Lu T."/>
            <person name="Huang Y."/>
            <person name="Zhao Q."/>
            <person name="Feng Q."/>
            <person name="Zhang L."/>
            <person name="Zhu J."/>
            <person name="Weng Q."/>
            <person name="Mu J."/>
            <person name="Lu Y."/>
            <person name="Fan D."/>
            <person name="Liu Y."/>
            <person name="Guan J."/>
            <person name="Zhang Y."/>
            <person name="Yu S."/>
            <person name="Liu X."/>
            <person name="Zhang Y."/>
            <person name="Hong G."/>
            <person name="Han B."/>
            <person name="Choisne N."/>
            <person name="Demange N."/>
            <person name="Orjeda G."/>
            <person name="Samain S."/>
            <person name="Cattolico L."/>
            <person name="Pelletier E."/>
            <person name="Couloux A."/>
            <person name="Segurens B."/>
            <person name="Wincker P."/>
            <person name="D'Hont A."/>
            <person name="Scarpelli C."/>
            <person name="Weissenbach J."/>
            <person name="Salanoubat M."/>
            <person name="Quetier F."/>
            <person name="Yu Y."/>
            <person name="Kim H.R."/>
            <person name="Rambo T."/>
            <person name="Currie J."/>
            <person name="Collura K."/>
            <person name="Luo M."/>
            <person name="Yang T."/>
            <person name="Ammiraju J.S.S."/>
            <person name="Engler F."/>
            <person name="Soderlund C."/>
            <person name="Wing R.A."/>
            <person name="Palmer L.E."/>
            <person name="de la Bastide M."/>
            <person name="Spiegel L."/>
            <person name="Nascimento L."/>
            <person name="Zutavern T."/>
            <person name="O'Shaughnessy A."/>
            <person name="Dike S."/>
            <person name="Dedhia N."/>
            <person name="Preston R."/>
            <person name="Balija V."/>
            <person name="McCombie W.R."/>
            <person name="Chow T."/>
            <person name="Chen H."/>
            <person name="Chung M."/>
            <person name="Chen C."/>
            <person name="Shaw J."/>
            <person name="Wu H."/>
            <person name="Hsiao K."/>
            <person name="Chao Y."/>
            <person name="Chu M."/>
            <person name="Cheng C."/>
            <person name="Hour A."/>
            <person name="Lee P."/>
            <person name="Lin S."/>
            <person name="Lin Y."/>
            <person name="Liou J."/>
            <person name="Liu S."/>
            <person name="Hsing Y."/>
            <person name="Raghuvanshi S."/>
            <person name="Mohanty A."/>
            <person name="Bharti A.K."/>
            <person name="Gaur A."/>
            <person name="Gupta V."/>
            <person name="Kumar D."/>
            <person name="Ravi V."/>
            <person name="Vij S."/>
            <person name="Kapur A."/>
            <person name="Khurana P."/>
            <person name="Khurana P."/>
            <person name="Khurana J.P."/>
            <person name="Tyagi A.K."/>
            <person name="Gaikwad K."/>
            <person name="Singh A."/>
            <person name="Dalal V."/>
            <person name="Srivastava S."/>
            <person name="Dixit A."/>
            <person name="Pal A.K."/>
            <person name="Ghazi I.A."/>
            <person name="Yadav M."/>
            <person name="Pandit A."/>
            <person name="Bhargava A."/>
            <person name="Sureshbabu K."/>
            <person name="Batra K."/>
            <person name="Sharma T.R."/>
            <person name="Mohapatra T."/>
            <person name="Singh N.K."/>
            <person name="Messing J."/>
            <person name="Nelson A.B."/>
            <person name="Fuks G."/>
            <person name="Kavchok S."/>
            <person name="Keizer G."/>
            <person name="Linton E."/>
            <person name="Llaca V."/>
            <person name="Song R."/>
            <person name="Tanyolac B."/>
            <person name="Young S."/>
            <person name="Ho-Il K."/>
            <person name="Hahn J.H."/>
            <person name="Sangsakoo G."/>
            <person name="Vanavichit A."/>
            <person name="de Mattos Luiz.A.T."/>
            <person name="Zimmer P.D."/>
            <person name="Malone G."/>
            <person name="Dellagostin O."/>
            <person name="de Oliveira A.C."/>
            <person name="Bevan M."/>
            <person name="Bancroft I."/>
            <person name="Minx P."/>
            <person name="Cordum H."/>
            <person name="Wilson R."/>
            <person name="Cheng Z."/>
            <person name="Jin W."/>
            <person name="Jiang J."/>
            <person name="Leong S.A."/>
            <person name="Iwama H."/>
            <person name="Gojobori T."/>
            <person name="Itoh T."/>
            <person name="Niimura Y."/>
            <person name="Fujii Y."/>
            <person name="Habara T."/>
            <person name="Sakai H."/>
            <person name="Sato Y."/>
            <person name="Wilson G."/>
            <person name="Kumar K."/>
            <person name="McCouch S."/>
            <person name="Juretic N."/>
            <person name="Hoen D."/>
            <person name="Wright S."/>
            <person name="Bruskiewich R."/>
            <person name="Bureau T."/>
            <person name="Miyao A."/>
            <person name="Hirochika H."/>
            <person name="Nishikawa T."/>
            <person name="Kadowaki K."/>
            <person name="Sugiura M."/>
            <person name="Burr B."/>
            <person name="Sasaki T."/>
        </authorList>
    </citation>
    <scope>NUCLEOTIDE SEQUENCE [LARGE SCALE GENOMIC DNA]</scope>
    <source>
        <strain evidence="3">cv. Nipponbare</strain>
    </source>
</reference>
<reference evidence="2 3" key="2">
    <citation type="journal article" date="2013" name="Plant Cell Physiol.">
        <title>Rice Annotation Project Database (RAP-DB): an integrative and interactive database for rice genomics.</title>
        <authorList>
            <person name="Sakai H."/>
            <person name="Lee S.S."/>
            <person name="Tanaka T."/>
            <person name="Numa H."/>
            <person name="Kim J."/>
            <person name="Kawahara Y."/>
            <person name="Wakimoto H."/>
            <person name="Yang C.C."/>
            <person name="Iwamoto M."/>
            <person name="Abe T."/>
            <person name="Yamada Y."/>
            <person name="Muto A."/>
            <person name="Inokuchi H."/>
            <person name="Ikemura T."/>
            <person name="Matsumoto T."/>
            <person name="Sasaki T."/>
            <person name="Itoh T."/>
        </authorList>
    </citation>
    <scope>NUCLEOTIDE SEQUENCE [LARGE SCALE GENOMIC DNA]</scope>
    <source>
        <strain evidence="3">cv. Nipponbare</strain>
    </source>
</reference>
<gene>
    <name evidence="2" type="ordered locus">Os05g0119850</name>
    <name evidence="2" type="ORF">OSNPB_050119850</name>
</gene>
<keyword evidence="1" id="KW-1133">Transmembrane helix</keyword>
<dbReference type="Gramene" id="Os05t0119850-00">
    <property type="protein sequence ID" value="Os05t0119850-00"/>
    <property type="gene ID" value="Os05g0119850"/>
</dbReference>
<dbReference type="Proteomes" id="UP000059680">
    <property type="component" value="Chromosome 5"/>
</dbReference>
<evidence type="ECO:0000313" key="3">
    <source>
        <dbReference type="Proteomes" id="UP000059680"/>
    </source>
</evidence>
<evidence type="ECO:0000256" key="1">
    <source>
        <dbReference type="SAM" id="Phobius"/>
    </source>
</evidence>
<name>A0A0P0WHB2_ORYSJ</name>
<organism evidence="2 3">
    <name type="scientific">Oryza sativa subsp. japonica</name>
    <name type="common">Rice</name>
    <dbReference type="NCBI Taxonomy" id="39947"/>
    <lineage>
        <taxon>Eukaryota</taxon>
        <taxon>Viridiplantae</taxon>
        <taxon>Streptophyta</taxon>
        <taxon>Embryophyta</taxon>
        <taxon>Tracheophyta</taxon>
        <taxon>Spermatophyta</taxon>
        <taxon>Magnoliopsida</taxon>
        <taxon>Liliopsida</taxon>
        <taxon>Poales</taxon>
        <taxon>Poaceae</taxon>
        <taxon>BOP clade</taxon>
        <taxon>Oryzoideae</taxon>
        <taxon>Oryzeae</taxon>
        <taxon>Oryzinae</taxon>
        <taxon>Oryza</taxon>
        <taxon>Oryza sativa</taxon>
    </lineage>
</organism>
<evidence type="ECO:0000313" key="2">
    <source>
        <dbReference type="EMBL" id="BAS92005.1"/>
    </source>
</evidence>
<keyword evidence="3" id="KW-1185">Reference proteome</keyword>
<dbReference type="AlphaFoldDB" id="A0A0P0WHB2"/>
<keyword evidence="1" id="KW-0812">Transmembrane</keyword>
<keyword evidence="1" id="KW-0472">Membrane</keyword>
<feature type="transmembrane region" description="Helical" evidence="1">
    <location>
        <begin position="6"/>
        <end position="29"/>
    </location>
</feature>
<accession>A0A0P0WHB2</accession>
<protein>
    <submittedName>
        <fullName evidence="2">Os05g0119850 protein</fullName>
    </submittedName>
</protein>